<dbReference type="InterPro" id="IPR050097">
    <property type="entry name" value="Ferredoxin-NADP_redctase_2"/>
</dbReference>
<dbReference type="PANTHER" id="PTHR48105">
    <property type="entry name" value="THIOREDOXIN REDUCTASE 1-RELATED-RELATED"/>
    <property type="match status" value="1"/>
</dbReference>
<dbReference type="Pfam" id="PF07992">
    <property type="entry name" value="Pyr_redox_2"/>
    <property type="match status" value="1"/>
</dbReference>
<name>A0A328CCK4_9DELT</name>
<dbReference type="Proteomes" id="UP000249169">
    <property type="component" value="Unassembled WGS sequence"/>
</dbReference>
<dbReference type="SUPFAM" id="SSF51905">
    <property type="entry name" value="FAD/NAD(P)-binding domain"/>
    <property type="match status" value="1"/>
</dbReference>
<dbReference type="Gene3D" id="3.50.50.60">
    <property type="entry name" value="FAD/NAD(P)-binding domain"/>
    <property type="match status" value="2"/>
</dbReference>
<evidence type="ECO:0000313" key="4">
    <source>
        <dbReference type="EMBL" id="RAL23621.1"/>
    </source>
</evidence>
<keyword evidence="1" id="KW-0285">Flavoprotein</keyword>
<dbReference type="PRINTS" id="PR00469">
    <property type="entry name" value="PNDRDTASEII"/>
</dbReference>
<evidence type="ECO:0000313" key="5">
    <source>
        <dbReference type="Proteomes" id="UP000249169"/>
    </source>
</evidence>
<dbReference type="AlphaFoldDB" id="A0A328CCK4"/>
<dbReference type="InterPro" id="IPR036188">
    <property type="entry name" value="FAD/NAD-bd_sf"/>
</dbReference>
<evidence type="ECO:0000259" key="3">
    <source>
        <dbReference type="Pfam" id="PF07992"/>
    </source>
</evidence>
<keyword evidence="2" id="KW-0560">Oxidoreductase</keyword>
<dbReference type="RefSeq" id="WP_111728879.1">
    <property type="nucleotide sequence ID" value="NZ_QHKO01000002.1"/>
</dbReference>
<gene>
    <name evidence="4" type="ORF">DL240_05530</name>
</gene>
<evidence type="ECO:0000256" key="2">
    <source>
        <dbReference type="ARBA" id="ARBA00023002"/>
    </source>
</evidence>
<evidence type="ECO:0000256" key="1">
    <source>
        <dbReference type="ARBA" id="ARBA00022630"/>
    </source>
</evidence>
<feature type="domain" description="FAD/NAD(P)-binding" evidence="3">
    <location>
        <begin position="6"/>
        <end position="290"/>
    </location>
</feature>
<dbReference type="EMBL" id="QHKO01000002">
    <property type="protein sequence ID" value="RAL23621.1"/>
    <property type="molecule type" value="Genomic_DNA"/>
</dbReference>
<reference evidence="4 5" key="1">
    <citation type="submission" date="2018-05" db="EMBL/GenBank/DDBJ databases">
        <title>Lujinxingia marina gen. nov. sp. nov., a new facultative anaerobic member of the class Deltaproteobacteria, and proposal of Lujinxingaceae fam. nov.</title>
        <authorList>
            <person name="Li C.-M."/>
        </authorList>
    </citation>
    <scope>NUCLEOTIDE SEQUENCE [LARGE SCALE GENOMIC DNA]</scope>
    <source>
        <strain evidence="4 5">B210</strain>
    </source>
</reference>
<dbReference type="OrthoDB" id="9806179at2"/>
<keyword evidence="5" id="KW-1185">Reference proteome</keyword>
<dbReference type="InterPro" id="IPR023753">
    <property type="entry name" value="FAD/NAD-binding_dom"/>
</dbReference>
<proteinExistence type="predicted"/>
<comment type="caution">
    <text evidence="4">The sequence shown here is derived from an EMBL/GenBank/DDBJ whole genome shotgun (WGS) entry which is preliminary data.</text>
</comment>
<protein>
    <recommendedName>
        <fullName evidence="3">FAD/NAD(P)-binding domain-containing protein</fullName>
    </recommendedName>
</protein>
<sequence length="304" mass="32184">MSEKARVLVVGAGAAGVSAALWLHDFGVPFDWVDASGRIGGLLHRVNNRIDNYPAARFAHGRELAAALRDQAGALHLAPRAATVAAFHAHDDGVSVTFEAGAPRLFDALFLATGTRYRTLGVPGEAECMGSVVSQSSMADAERVAGGKVAVVGGGDAALENALRLASFQCDVHVLMRSAPRARDAFIEEARRHPRIHFAPAPTEVRRIEPLASGCRLHLSGPTSETLQVAALFVRIGVEPVVPDAPGLPRDASGYIVTDLERRTHLKRVFALGDIRQTRLRSVATAVGDGALAARVIATDLAYL</sequence>
<dbReference type="GO" id="GO:0016491">
    <property type="term" value="F:oxidoreductase activity"/>
    <property type="evidence" value="ECO:0007669"/>
    <property type="project" value="UniProtKB-KW"/>
</dbReference>
<accession>A0A328CCK4</accession>
<organism evidence="4 5">
    <name type="scientific">Lujinxingia litoralis</name>
    <dbReference type="NCBI Taxonomy" id="2211119"/>
    <lineage>
        <taxon>Bacteria</taxon>
        <taxon>Deltaproteobacteria</taxon>
        <taxon>Bradymonadales</taxon>
        <taxon>Lujinxingiaceae</taxon>
        <taxon>Lujinxingia</taxon>
    </lineage>
</organism>
<dbReference type="PRINTS" id="PR00368">
    <property type="entry name" value="FADPNR"/>
</dbReference>